<dbReference type="AlphaFoldDB" id="A0A383AGI9"/>
<feature type="domain" description="Sulfatase N-terminal" evidence="2">
    <location>
        <begin position="3"/>
        <end position="221"/>
    </location>
</feature>
<proteinExistence type="inferred from homology"/>
<dbReference type="SUPFAM" id="SSF53649">
    <property type="entry name" value="Alkaline phosphatase-like"/>
    <property type="match status" value="1"/>
</dbReference>
<dbReference type="InterPro" id="IPR050738">
    <property type="entry name" value="Sulfatase"/>
</dbReference>
<evidence type="ECO:0000256" key="1">
    <source>
        <dbReference type="ARBA" id="ARBA00008779"/>
    </source>
</evidence>
<dbReference type="GO" id="GO:0004065">
    <property type="term" value="F:arylsulfatase activity"/>
    <property type="evidence" value="ECO:0007669"/>
    <property type="project" value="TreeGrafter"/>
</dbReference>
<dbReference type="PANTHER" id="PTHR42693:SF33">
    <property type="entry name" value="ARYLSULFATASE"/>
    <property type="match status" value="1"/>
</dbReference>
<feature type="non-terminal residue" evidence="3">
    <location>
        <position position="251"/>
    </location>
</feature>
<feature type="non-terminal residue" evidence="3">
    <location>
        <position position="1"/>
    </location>
</feature>
<dbReference type="InterPro" id="IPR017850">
    <property type="entry name" value="Alkaline_phosphatase_core_sf"/>
</dbReference>
<evidence type="ECO:0000313" key="3">
    <source>
        <dbReference type="EMBL" id="SVE06198.1"/>
    </source>
</evidence>
<gene>
    <name evidence="3" type="ORF">METZ01_LOCUS459052</name>
</gene>
<dbReference type="EMBL" id="UINC01191510">
    <property type="protein sequence ID" value="SVE06198.1"/>
    <property type="molecule type" value="Genomic_DNA"/>
</dbReference>
<dbReference type="InterPro" id="IPR000917">
    <property type="entry name" value="Sulfatase_N"/>
</dbReference>
<name>A0A383AGI9_9ZZZZ</name>
<evidence type="ECO:0000259" key="2">
    <source>
        <dbReference type="Pfam" id="PF00884"/>
    </source>
</evidence>
<organism evidence="3">
    <name type="scientific">marine metagenome</name>
    <dbReference type="NCBI Taxonomy" id="408172"/>
    <lineage>
        <taxon>unclassified sequences</taxon>
        <taxon>metagenomes</taxon>
        <taxon>ecological metagenomes</taxon>
    </lineage>
</organism>
<reference evidence="3" key="1">
    <citation type="submission" date="2018-05" db="EMBL/GenBank/DDBJ databases">
        <authorList>
            <person name="Lanie J.A."/>
            <person name="Ng W.-L."/>
            <person name="Kazmierczak K.M."/>
            <person name="Andrzejewski T.M."/>
            <person name="Davidsen T.M."/>
            <person name="Wayne K.J."/>
            <person name="Tettelin H."/>
            <person name="Glass J.I."/>
            <person name="Rusch D."/>
            <person name="Podicherti R."/>
            <person name="Tsui H.-C.T."/>
            <person name="Winkler M.E."/>
        </authorList>
    </citation>
    <scope>NUCLEOTIDE SEQUENCE</scope>
</reference>
<sequence>YHSGKWHLDGQSKPGFVKPGRRQGYQFFEGFNRGHWYYQSRKLQGARYFTDDGKLIKPEEFESIYQTDLAIRYMKKNKEKPFLLFLSYGTPHSPYVPPKPFDHYKPADLKWRPNVSQKIRQRYAKGLCGYYGLIEMLDHEVGRLVKSMKEEGLLEKTIIFFTSDHGDSHGSHGLQHKGHPEEESTGIPLILHGPGVRKGLVSQTLASQIDFAPTLLSMAGIPVPASMTGRNLSSAVAGEKLDVPWVYLEGK</sequence>
<dbReference type="Pfam" id="PF00884">
    <property type="entry name" value="Sulfatase"/>
    <property type="match status" value="1"/>
</dbReference>
<comment type="similarity">
    <text evidence="1">Belongs to the sulfatase family.</text>
</comment>
<dbReference type="Gene3D" id="3.40.720.10">
    <property type="entry name" value="Alkaline Phosphatase, subunit A"/>
    <property type="match status" value="1"/>
</dbReference>
<protein>
    <recommendedName>
        <fullName evidence="2">Sulfatase N-terminal domain-containing protein</fullName>
    </recommendedName>
</protein>
<dbReference type="PANTHER" id="PTHR42693">
    <property type="entry name" value="ARYLSULFATASE FAMILY MEMBER"/>
    <property type="match status" value="1"/>
</dbReference>
<accession>A0A383AGI9</accession>